<evidence type="ECO:0000256" key="1">
    <source>
        <dbReference type="SAM" id="Coils"/>
    </source>
</evidence>
<evidence type="ECO:0000313" key="2">
    <source>
        <dbReference type="EMBL" id="KAH9312894.1"/>
    </source>
</evidence>
<sequence>TRNYFPPTQYMLAIVSPPIKVLVNATCEVQEPEYEVEAEELEEAEEELEEYQEESDDSQVKFLTTEGVDDNDDDYDELVADMNNESY</sequence>
<feature type="coiled-coil region" evidence="1">
    <location>
        <begin position="31"/>
        <end position="61"/>
    </location>
</feature>
<protein>
    <submittedName>
        <fullName evidence="2">Uncharacterized protein</fullName>
    </submittedName>
</protein>
<proteinExistence type="predicted"/>
<dbReference type="AlphaFoldDB" id="A0AA38FYL8"/>
<gene>
    <name evidence="2" type="ORF">KI387_027929</name>
</gene>
<evidence type="ECO:0000313" key="3">
    <source>
        <dbReference type="Proteomes" id="UP000824469"/>
    </source>
</evidence>
<organism evidence="2 3">
    <name type="scientific">Taxus chinensis</name>
    <name type="common">Chinese yew</name>
    <name type="synonym">Taxus wallichiana var. chinensis</name>
    <dbReference type="NCBI Taxonomy" id="29808"/>
    <lineage>
        <taxon>Eukaryota</taxon>
        <taxon>Viridiplantae</taxon>
        <taxon>Streptophyta</taxon>
        <taxon>Embryophyta</taxon>
        <taxon>Tracheophyta</taxon>
        <taxon>Spermatophyta</taxon>
        <taxon>Pinopsida</taxon>
        <taxon>Pinidae</taxon>
        <taxon>Conifers II</taxon>
        <taxon>Cupressales</taxon>
        <taxon>Taxaceae</taxon>
        <taxon>Taxus</taxon>
    </lineage>
</organism>
<dbReference type="Proteomes" id="UP000824469">
    <property type="component" value="Unassembled WGS sequence"/>
</dbReference>
<accession>A0AA38FYL8</accession>
<reference evidence="2 3" key="1">
    <citation type="journal article" date="2021" name="Nat. Plants">
        <title>The Taxus genome provides insights into paclitaxel biosynthesis.</title>
        <authorList>
            <person name="Xiong X."/>
            <person name="Gou J."/>
            <person name="Liao Q."/>
            <person name="Li Y."/>
            <person name="Zhou Q."/>
            <person name="Bi G."/>
            <person name="Li C."/>
            <person name="Du R."/>
            <person name="Wang X."/>
            <person name="Sun T."/>
            <person name="Guo L."/>
            <person name="Liang H."/>
            <person name="Lu P."/>
            <person name="Wu Y."/>
            <person name="Zhang Z."/>
            <person name="Ro D.K."/>
            <person name="Shang Y."/>
            <person name="Huang S."/>
            <person name="Yan J."/>
        </authorList>
    </citation>
    <scope>NUCLEOTIDE SEQUENCE [LARGE SCALE GENOMIC DNA]</scope>
    <source>
        <strain evidence="2">Ta-2019</strain>
    </source>
</reference>
<feature type="non-terminal residue" evidence="2">
    <location>
        <position position="1"/>
    </location>
</feature>
<name>A0AA38FYL8_TAXCH</name>
<feature type="non-terminal residue" evidence="2">
    <location>
        <position position="87"/>
    </location>
</feature>
<keyword evidence="3" id="KW-1185">Reference proteome</keyword>
<dbReference type="EMBL" id="JAHRHJ020000006">
    <property type="protein sequence ID" value="KAH9312894.1"/>
    <property type="molecule type" value="Genomic_DNA"/>
</dbReference>
<keyword evidence="1" id="KW-0175">Coiled coil</keyword>
<comment type="caution">
    <text evidence="2">The sequence shown here is derived from an EMBL/GenBank/DDBJ whole genome shotgun (WGS) entry which is preliminary data.</text>
</comment>